<dbReference type="Proteomes" id="UP000252884">
    <property type="component" value="Unassembled WGS sequence"/>
</dbReference>
<evidence type="ECO:0000256" key="1">
    <source>
        <dbReference type="SAM" id="Phobius"/>
    </source>
</evidence>
<dbReference type="Pfam" id="PF13185">
    <property type="entry name" value="GAF_2"/>
    <property type="match status" value="1"/>
</dbReference>
<sequence length="519" mass="56172">MSGGPCTVLRTLGGLALLAVVLQVQARDLAEIRRSGELRLCVAGSSAAYYQVNGEDFARAMGLGVRTTVLSSWDEQFHNAQGVTVQEASYEAALLANGRCDLYPNDLHMVDWRKTKMLLVPYFLTRSVVVARPELRGVLREPADLAGRAAAVQAGTTYEAWLRAFNATLPQDKAIAMQNAPTAQSLRRVAERRADFTVLAAESAFKAVRDDLEHLDLLFTVGDATEVGWGMGVDAHDLQAALARYFADSQRVGSRLDLSWRKFYGVSLTEYRLFSAPFDRRGQLMTLWSTWGLPLLAGCVGVFGAMLFWAGRLRREVLRHREAAVALHESQQQMSHEAQRRSAVSDLLLALQQARTPEAFGQAVLRELGRQAPVGQALFATVDRTGQAVARAHYAGAGATPAQTLVEMPSTAVLVDRCIATGQPVLVEQPGPDYLRIRSGLGHGTPAAIVVLPVLDSGRVTAVIEVAMVQAMTAPLWQLLEAFQPIVAVSLARFAPDAPLPDHEGGDAMAATVLTEALP</sequence>
<gene>
    <name evidence="3" type="ORF">DES41_115112</name>
</gene>
<dbReference type="Gene3D" id="3.40.190.10">
    <property type="entry name" value="Periplasmic binding protein-like II"/>
    <property type="match status" value="2"/>
</dbReference>
<keyword evidence="1" id="KW-0472">Membrane</keyword>
<evidence type="ECO:0000313" key="3">
    <source>
        <dbReference type="EMBL" id="RCW64488.1"/>
    </source>
</evidence>
<keyword evidence="1" id="KW-1133">Transmembrane helix</keyword>
<dbReference type="SUPFAM" id="SSF53850">
    <property type="entry name" value="Periplasmic binding protein-like II"/>
    <property type="match status" value="1"/>
</dbReference>
<dbReference type="PANTHER" id="PTHR35936:SF19">
    <property type="entry name" value="AMINO-ACID-BINDING PROTEIN YXEM-RELATED"/>
    <property type="match status" value="1"/>
</dbReference>
<dbReference type="AlphaFoldDB" id="A0A368XBV5"/>
<feature type="domain" description="GAF" evidence="2">
    <location>
        <begin position="355"/>
        <end position="466"/>
    </location>
</feature>
<feature type="transmembrane region" description="Helical" evidence="1">
    <location>
        <begin position="291"/>
        <end position="311"/>
    </location>
</feature>
<accession>A0A368XBV5</accession>
<dbReference type="Gene3D" id="3.30.450.40">
    <property type="match status" value="1"/>
</dbReference>
<dbReference type="OrthoDB" id="8819295at2"/>
<dbReference type="PANTHER" id="PTHR35936">
    <property type="entry name" value="MEMBRANE-BOUND LYTIC MUREIN TRANSGLYCOSYLASE F"/>
    <property type="match status" value="1"/>
</dbReference>
<comment type="caution">
    <text evidence="3">The sequence shown here is derived from an EMBL/GenBank/DDBJ whole genome shotgun (WGS) entry which is preliminary data.</text>
</comment>
<evidence type="ECO:0000313" key="4">
    <source>
        <dbReference type="Proteomes" id="UP000252884"/>
    </source>
</evidence>
<dbReference type="EMBL" id="QPJK01000015">
    <property type="protein sequence ID" value="RCW64488.1"/>
    <property type="molecule type" value="Genomic_DNA"/>
</dbReference>
<organism evidence="3 4">
    <name type="scientific">Pseudorhodoferax soli</name>
    <dbReference type="NCBI Taxonomy" id="545864"/>
    <lineage>
        <taxon>Bacteria</taxon>
        <taxon>Pseudomonadati</taxon>
        <taxon>Pseudomonadota</taxon>
        <taxon>Betaproteobacteria</taxon>
        <taxon>Burkholderiales</taxon>
        <taxon>Comamonadaceae</taxon>
    </lineage>
</organism>
<evidence type="ECO:0000259" key="2">
    <source>
        <dbReference type="Pfam" id="PF13185"/>
    </source>
</evidence>
<dbReference type="InterPro" id="IPR003018">
    <property type="entry name" value="GAF"/>
</dbReference>
<dbReference type="SUPFAM" id="SSF55781">
    <property type="entry name" value="GAF domain-like"/>
    <property type="match status" value="1"/>
</dbReference>
<keyword evidence="4" id="KW-1185">Reference proteome</keyword>
<dbReference type="InterPro" id="IPR029016">
    <property type="entry name" value="GAF-like_dom_sf"/>
</dbReference>
<keyword evidence="1" id="KW-0812">Transmembrane</keyword>
<protein>
    <submittedName>
        <fullName evidence="3">ABC-type amino acid transport substrate-binding protein</fullName>
    </submittedName>
</protein>
<name>A0A368XBV5_9BURK</name>
<proteinExistence type="predicted"/>
<reference evidence="3 4" key="1">
    <citation type="submission" date="2018-07" db="EMBL/GenBank/DDBJ databases">
        <title>Genomic Encyclopedia of Type Strains, Phase IV (KMG-IV): sequencing the most valuable type-strain genomes for metagenomic binning, comparative biology and taxonomic classification.</title>
        <authorList>
            <person name="Goeker M."/>
        </authorList>
    </citation>
    <scope>NUCLEOTIDE SEQUENCE [LARGE SCALE GENOMIC DNA]</scope>
    <source>
        <strain evidence="3 4">DSM 21634</strain>
    </source>
</reference>
<dbReference type="RefSeq" id="WP_114472347.1">
    <property type="nucleotide sequence ID" value="NZ_QPJK01000015.1"/>
</dbReference>